<keyword evidence="9" id="KW-1185">Reference proteome</keyword>
<dbReference type="PANTHER" id="PTHR16166">
    <property type="entry name" value="VACUOLAR PROTEIN SORTING-ASSOCIATED PROTEIN VPS13"/>
    <property type="match status" value="1"/>
</dbReference>
<evidence type="ECO:0000259" key="7">
    <source>
        <dbReference type="PROSITE" id="PS50222"/>
    </source>
</evidence>
<feature type="region of interest" description="Disordered" evidence="6">
    <location>
        <begin position="3451"/>
        <end position="3470"/>
    </location>
</feature>
<evidence type="ECO:0000256" key="1">
    <source>
        <dbReference type="ARBA" id="ARBA00006545"/>
    </source>
</evidence>
<comment type="similarity">
    <text evidence="1">Belongs to the VPS13 family.</text>
</comment>
<keyword evidence="2" id="KW-0813">Transport</keyword>
<dbReference type="Pfam" id="PF12624">
    <property type="entry name" value="VPS13_N"/>
    <property type="match status" value="1"/>
</dbReference>
<feature type="compositionally biased region" description="Basic residues" evidence="6">
    <location>
        <begin position="3530"/>
        <end position="3555"/>
    </location>
</feature>
<feature type="region of interest" description="Disordered" evidence="6">
    <location>
        <begin position="3491"/>
        <end position="3590"/>
    </location>
</feature>
<accession>A0A2B4S1Q6</accession>
<evidence type="ECO:0000256" key="3">
    <source>
        <dbReference type="ARBA" id="ARBA00022837"/>
    </source>
</evidence>
<dbReference type="InterPro" id="IPR056747">
    <property type="entry name" value="VPS13-like_M"/>
</dbReference>
<evidence type="ECO:0000313" key="8">
    <source>
        <dbReference type="EMBL" id="PFX23346.1"/>
    </source>
</evidence>
<dbReference type="SUPFAM" id="SSF47473">
    <property type="entry name" value="EF-hand"/>
    <property type="match status" value="1"/>
</dbReference>
<feature type="coiled-coil region" evidence="5">
    <location>
        <begin position="98"/>
        <end position="141"/>
    </location>
</feature>
<feature type="region of interest" description="Disordered" evidence="6">
    <location>
        <begin position="3988"/>
        <end position="4112"/>
    </location>
</feature>
<dbReference type="SMART" id="SM00333">
    <property type="entry name" value="TUDOR"/>
    <property type="match status" value="2"/>
</dbReference>
<dbReference type="GO" id="GO:0006623">
    <property type="term" value="P:protein targeting to vacuole"/>
    <property type="evidence" value="ECO:0007669"/>
    <property type="project" value="TreeGrafter"/>
</dbReference>
<feature type="domain" description="EF-hand" evidence="7">
    <location>
        <begin position="3588"/>
        <end position="3623"/>
    </location>
</feature>
<dbReference type="OrthoDB" id="5978122at2759"/>
<feature type="domain" description="EF-hand" evidence="7">
    <location>
        <begin position="3625"/>
        <end position="3660"/>
    </location>
</feature>
<dbReference type="InterPro" id="IPR002999">
    <property type="entry name" value="Tudor"/>
</dbReference>
<dbReference type="Proteomes" id="UP000225706">
    <property type="component" value="Unassembled WGS sequence"/>
</dbReference>
<dbReference type="PROSITE" id="PS50222">
    <property type="entry name" value="EF_HAND_2"/>
    <property type="match status" value="2"/>
</dbReference>
<organism evidence="8 9">
    <name type="scientific">Stylophora pistillata</name>
    <name type="common">Smooth cauliflower coral</name>
    <dbReference type="NCBI Taxonomy" id="50429"/>
    <lineage>
        <taxon>Eukaryota</taxon>
        <taxon>Metazoa</taxon>
        <taxon>Cnidaria</taxon>
        <taxon>Anthozoa</taxon>
        <taxon>Hexacorallia</taxon>
        <taxon>Scleractinia</taxon>
        <taxon>Astrocoeniina</taxon>
        <taxon>Pocilloporidae</taxon>
        <taxon>Stylophora</taxon>
    </lineage>
</organism>
<dbReference type="PROSITE" id="PS00018">
    <property type="entry name" value="EF_HAND_1"/>
    <property type="match status" value="1"/>
</dbReference>
<feature type="region of interest" description="Disordered" evidence="6">
    <location>
        <begin position="3667"/>
        <end position="3690"/>
    </location>
</feature>
<dbReference type="InterPro" id="IPR011992">
    <property type="entry name" value="EF-hand-dom_pair"/>
</dbReference>
<protein>
    <submittedName>
        <fullName evidence="8">Vacuolar protein sorting-associated protein 13C</fullName>
    </submittedName>
</protein>
<feature type="coiled-coil region" evidence="5">
    <location>
        <begin position="4198"/>
        <end position="4309"/>
    </location>
</feature>
<feature type="coiled-coil region" evidence="5">
    <location>
        <begin position="3791"/>
        <end position="3825"/>
    </location>
</feature>
<dbReference type="InterPro" id="IPR026847">
    <property type="entry name" value="VPS13"/>
</dbReference>
<feature type="compositionally biased region" description="Basic residues" evidence="6">
    <location>
        <begin position="3993"/>
        <end position="4012"/>
    </location>
</feature>
<keyword evidence="4" id="KW-0445">Lipid transport</keyword>
<name>A0A2B4S1Q6_STYPI</name>
<evidence type="ECO:0000256" key="2">
    <source>
        <dbReference type="ARBA" id="ARBA00022448"/>
    </source>
</evidence>
<dbReference type="SMART" id="SM00054">
    <property type="entry name" value="EFh"/>
    <property type="match status" value="3"/>
</dbReference>
<feature type="region of interest" description="Disordered" evidence="6">
    <location>
        <begin position="934"/>
        <end position="965"/>
    </location>
</feature>
<dbReference type="Gene3D" id="2.30.30.140">
    <property type="match status" value="1"/>
</dbReference>
<feature type="compositionally biased region" description="Basic and acidic residues" evidence="6">
    <location>
        <begin position="4074"/>
        <end position="4112"/>
    </location>
</feature>
<dbReference type="Pfam" id="PF13499">
    <property type="entry name" value="EF-hand_7"/>
    <property type="match status" value="1"/>
</dbReference>
<dbReference type="EMBL" id="LSMT01000210">
    <property type="protein sequence ID" value="PFX23346.1"/>
    <property type="molecule type" value="Genomic_DNA"/>
</dbReference>
<sequence length="5319" mass="598805">MVFESYIVDLLNKFAGQYLENLDTSQLRLGIWGGDVLLENLILKESALDDLDLPVKVLRGHLGKLVLKIPWKNLYSKPFVAQVDGLYLLVRPNTDVKYNAEKEEKAKQERKQRQLEAVELAQQIEEEKKKQNGQQKDEKSDSFVEKLAMQIVKNLQVSVRNIHIRYEDSVTNPTAPFSIGATLENLSAESTDENWVPSIVGESVKIVHKLVKLDSLALYWNTKDDIGKLPTQEDWVNQAKGGIAIRRTKHFSPPDFKYILQPISATTKVKMNMKPGSDLSIPKIFLSLVLEEISLVLMRKQYHDMIELLESFDRMTTNSVYRKYKPNVPLLGHAAQWWSYAITSILEEDVRRRLRNWSWPHIKEHRDLCRRYKNLYKKKLLEDNASDSLSKELEALESKLDVLNITICRRQAAYEEAVALMKKKKKAEEKKSGRWFSGFWGSGKKRKKEEDKPEILTEDQKKEELEKLYSAIGYSEGETITAFPKEYVENKVVVILKQISVALRDDAAPKSVHVAKLSFQDLYAELFQRPSAEAIKLSAKVDQMKMFGSADVVDGKMPLMLTSQDDKLESHLALFNASFETNPLDGKCDQKAKVTAQPVKLVYDANTVDHIVTFFQPPKDVLLQELSAEAYSRLEDLKSVSKASLFYAIEHHKITDVDVDVKSPFIVIPEGGTLKKSGNVLVIDLGHVKITSDPEQERIVSTKLATSIPIPGGKGASDQTDNKPMDILGENPRYTTARAHDDVSQLGVLEGGRGERVDGAEEMEEMFTTPPETLTGVSNLEQAKLEEKEALAKQVKVSLQFEIEEISVDVDTVDSGGKSKPCLALYVKGLGTTVVMHPWDLSASASLSSLVVAEMIHGPGGGPLYLVQTPVGAELLSVKFVMVESEHPEYSSKFKSTKQSVAVEFSSLQVKLHQEALLNIIDVAFKMVPPSEETPALPVVSADSAKTEDQDENKTSEMVTTKGTKKKDSKDEIQIEVTAKLSGIDVTVTSVEGDLTHVIIGDLSASCVVRDSRTDVIASMKTLSVMDSTPGAFYPKIVSIVNQEVFSLQVIAYNGATAGVKFRDMEAVDLKFQMGISCIRVIFLNKFVMKLLDFLNKFQRAKDAMEYARKTAAQSASATIQSLQTQSLRISLNVSIQAPLVIIPVSSTSRDALVANLGQLNVSNTFNLAHGGKDPEGSDAVVLDKMAVELSSVKLLRAVMTDGETIGATQLVLEPANLTVLVARSLSPWYHDVPNIDVEGKLHAVTLCAGEDDVRTILGILFKNLSEGVAPHSEDITPIAQDIVDAAGVASQSLSVAEPASSDVVWDFVRFSFEIEEVSAAVFLKEKEKPNGTTSSRNAECCLGQLSLAHVKASGSIKSNSAIYASVTLESCILDDKRPQSEEGVSRMIEKFTGGSSDVENMIDIQFQQTAAQDKTIEMAIQSFNVVVNLEFLLVLSNVFMSALATEESDSSLSPASQHLSQGVPVTHPSVTVATTDEESPQINVQISIKDPEIILLADGRDKNTNALFLKSTIDFRFIQAFGQQKMSGSVSDVVITSAAFDKERRASTKSRSTIDFRFIQAFGQQKMSGSVSDVVITSAAFDKERRASTKSRVLQLSHISFVSSVPEGSSMHLDVSTAMAYIHVSPPTIRTLTACLMSLAPAKKEEDEKKATDSAVDLWSEKPITTKDRWYLFPVPKDQLVPGRRVLARSFNNIKFYDRGYIYMATDHMIGVHFDGGLPWGYDPNDITAMVVDKNPDPKALVVGTRVVAKRSKVSSHVEGKVKERKEEDGKESYLIDFWDGIEQWDTLDQIRILTTSKPGVPKGQIEVSSIVFVRFKDDMYRRSFVSSKTHRKLVIRLIGEVMTLSVDANDSAAVVPDVIPDPAHLTVGRTVIATVDMVFWEAGNIVQIRTLDDSGQDIYRVRFINGGDAWIFNSNNIRILMTRKPKVPEGILDVGTVVWAHTSKIRYYKGFVAYKGTKLHVDLYDGDKFVYEMKDASHRVIPDVPPKAADIKPGTRVIAKFKNKPRYYSSTVMEVDASDPNEPKYHVKLDDGDETWDSLYHLRLLPKEVQVGGEEKPPDHVNASGAGYHKTEVLLFEMEGFDIKLEGLFGGQVIPLLSVDGSIQGEVKNWSSALSVHAGVGVIGNYFNESVSEWEPLIEPVEDEHSNYRHWEVNFDISLANGGGGSSSLDDNSEAAMTLAVKSKDELQLTVTKTCLDIFTKLGAAFKEAVALEGTGVLAIEDVPPYQIWNELGMEVKLRPGKQLMVASGVDQDGMVTMLPGQSVSLRFAKGIHKRASRYERVNSTSGGGGPSIGVEVQGYHEMKPVSIKQARVILQNVIPKKLLSDLIVSVVIQVETGDGQKIVTIRSPLQVNNHFPIPMDLLCKKEDQLSCVATIQPDGVFSVPLILAHKAALYLRPAGFGYGASSTPLLWNKLASQGQSSFQCPPPGGEGPPFHIEVDCEQVSYSAVHGSLEHAPNFVLHIYPPAVLHNYLPYNIHYWTLDMPVVELKGGENWPLFSVSLHRKVNLYIKTGSYQGSLWRGQVELFKGMDELTPFTLEPTEAAAYGKHLRLGVFATFDGTMNITLYSPYWMVNKTGLYLEYKAPDSETVIPHPVSLTEPVMFSCRGKGEAFVRLAASDWSNKFSLDTAGSGGALKITKDGKLYEIGMQTTLSYFSLTKIVEFTPFNLINNHTEYPVSLTDSRGPDATWTKVQPGECIPFWPNSCPSKNLAIRVGDSEELSSSFNFEPDITLLLRMNGKVGAVCADMRTKDSAAITTITPYFAGAATVRLENCTQLEICYKQEGCKEHCLHANQSVLFTWDEPTASREFVWCVKGSENRIITKLSQTMFDRFEHDGKAFHYSTFLDGLQRVLLIIDDFTLAYRAQVELKERPSLCITMALQGVGMSLVNNEKSIEVAYIGIKPSDIIWEEQKKKGRWKALKLRLCNELETFLVTVVHHFQVDFQQMEIVRPTRQHIRRTFSPGISLEYTSSPNELTLSTKINSVQIDSQIPSATFQTVLFPVPPPKSIAADSEPKPYIELSLVTKQEEHTHVNEIKYFKVLIQEMDLKVDMAFLMALLGLISFDTTDRSQEASQYALDKKRVHDKLGEAFAVQAALSTDRNFFDFFHLSPLKIHVSFSQLGGGAEAEKAQAAIGGSFVSLLLKSVGVAVTEVQDVEFKLAYFEIRGKVYTQQQLIDVAVKHYSSQALKQMYVLVLGLDVLGNPFALITGLKEGAKDFFYEPYQGLIQGPGEFAEGLMIGAKSLLGHTVGGAAGAVSRITGTLGKGIAALTMDDKYKQERRQAMGKKPVNVKEGLTRGGKGLLDGVLGGVTGIVTKPMEGAKSGGTAGFFKGLGKGVVGVVARPAGGLVDFASSTLEGIKGHIIVAGKTEVFEAWQIDWMCGFQELTAEPTTDGERLVLKVLDKAKAKGIFKRQSADTRVLTPSPEVAQVTFDDFKEGFVAVLSQAIEQLSSSEDEEQPSDSVTEPPKLVVNEKRYGRWSRPEASYSEDLYSADDESMIESQPESRMSDAHVTSEPDRVESPTREEKPRLKRRLSSRKSSLRNSIRRHNSKQRKSREDSIIASDSDVLEGNGLLSSPQPNSGYESPTEEEQLRAIWTEVNVGANGYLDRHELSVVCDHIGMDSMNEQELALLFEELDDDGDGQVSFNEFLHGLFVAKDIQQSDIEPEWEQKQQSTPYNQAPAEDFTTKGQRRSLNNDDSFFLSRTGGSSSSFDLFSLLDPERTGFAKKEDIVDFWMAQGLNEAIPLLQHLDADAEGKVSLHQLTNLLESVVDEQSDGLPKAIVNIYKHEVVHLKSQVESVAAERDALKENLVKYTEEKEMLIVESEDTAQKLEKLHETKMRDQESHYTEKIQNLQQTLTEDRDKLVLNANQQKSMLEESLHNTKTEEQRLRTKLAEAEEEILRLEKTLSDAQEKLIESENNREKLEKELESMSDLSHRLAEVEKQQLLKQQQNEKNSKTVRELERINRELRDENDELRLQCEALTQQVNSSVKRRHSHRKRQDSQKVHRHGSVLSDYTKPVVIKRKKEGATEGATSSEESDTADQPDGTRVPSVRVSGDGGSNEDADDSPELQEQRKVIERLEGELKEKEEQINTHKARVEEQESSISEKEKLLSDQKIALTEFQGKVEELGDKVKDQEAQLKAKETSIQDLRNEIEGLTGSLTSESYETKQRYDTELANLTAQFTGEMEGLQKSFHLEKEQLEKEYQDKMKDLERSLRSEQESLKKELESGFRQERELLISEYESEKSEMEEEHRGEKEMLERLFKGELDKEKEKMETEEKRLIEKLQTIEAEKTEVELKLMNEKAELEQQFRIDKVEWELQNNTKVAALEKNQHEWTMLRSELESAHQQQISVLENKFKKEKSKMEEEYTNETWEIKQAHAKEVASLKQSFVEQKAEIEQKFAREKAELRESFTRERNELEQRFAREKVDLKENLENEHNHALALKEAELKNGFLKEKAALEKQFDEERAKIEEGFHENSTHSELTFQKWKAEIEEHHTEEKAKLLQNSSREKVELEARYKDQITELQQAFTDGEAGLKGQLKNDFLCLLATHKAELEESFATQKAQLEESYLREKQEFQKSGTVGLQELRETYSSERNELEESYQRKIKDLQKNNAREKQELEDEYVQEKIELRSHLEREYATKLKTETGLLEQTVKHLQDEINFLKEQKRELEAKVQTLELKTLTRSDKEVVELKMSREKVAELESKVESLEKEKGLILENSIKEITEQKVHLDELQREKAAMEKEALERERELLEAEKVKEEGEENKMKELKLKTDEMDVMLNLRVAEVEDLETKLREQSSENEKLKETCGTLETELQEARLRLQELKVDLNLSNSSKEQLEEKLKARDSQLNGLASTEAELKDIMNKSQEIEDMLRSRDLENQELNKKLLDNSAELESEMAELQSDLRKSMVKNKELDALLTMKENENQTLERKVNEYNKQKTELEDRASQLANQLADVETTRLQELNTRLSLWETENKDLEQRLNQRNKYNLELEQKVRLLTKKMADKDDVRVKELERMLAVRETAYQALEARLEYRVEETGQLEKQVTQLTQKLANMENMRQKEFEAEKAKNDLITMEKKLQDIQEKKQVVEKVLKEKNAKANNLQEEVYVLKERLANAQGTHKRELETEKQKATLANTEMTTIKSRHQREVGELKEQLHRANLASERDQALREKVFNEAKAEVMALSKKLEEKTHRLRELESASHRWEGRIRQLGKEKLELETKVKQTREALDEHVTRLSKQLQQSEISATRSGNLVQELYIENAKLTKALQQTEANERKAEKANRQLTEQKKALQRVISKLCGANAIA</sequence>
<feature type="compositionally biased region" description="Acidic residues" evidence="6">
    <location>
        <begin position="4063"/>
        <end position="4072"/>
    </location>
</feature>
<feature type="coiled-coil region" evidence="5">
    <location>
        <begin position="4391"/>
        <end position="4474"/>
    </location>
</feature>
<dbReference type="GO" id="GO:0005509">
    <property type="term" value="F:calcium ion binding"/>
    <property type="evidence" value="ECO:0007669"/>
    <property type="project" value="InterPro"/>
</dbReference>
<keyword evidence="5" id="KW-0175">Coiled coil</keyword>
<dbReference type="InterPro" id="IPR018247">
    <property type="entry name" value="EF_Hand_1_Ca_BS"/>
</dbReference>
<dbReference type="STRING" id="50429.A0A2B4S1Q6"/>
<evidence type="ECO:0000256" key="4">
    <source>
        <dbReference type="ARBA" id="ARBA00023055"/>
    </source>
</evidence>
<dbReference type="InterPro" id="IPR026854">
    <property type="entry name" value="VPS13_N"/>
</dbReference>
<dbReference type="InterPro" id="IPR009543">
    <property type="entry name" value="VPS13_VAB"/>
</dbReference>
<dbReference type="InterPro" id="IPR002048">
    <property type="entry name" value="EF_hand_dom"/>
</dbReference>
<keyword evidence="3" id="KW-0106">Calcium</keyword>
<feature type="compositionally biased region" description="Basic and acidic residues" evidence="6">
    <location>
        <begin position="945"/>
        <end position="955"/>
    </location>
</feature>
<evidence type="ECO:0000313" key="9">
    <source>
        <dbReference type="Proteomes" id="UP000225706"/>
    </source>
</evidence>
<comment type="caution">
    <text evidence="8">The sequence shown here is derived from an EMBL/GenBank/DDBJ whole genome shotgun (WGS) entry which is preliminary data.</text>
</comment>
<feature type="compositionally biased region" description="Basic and acidic residues" evidence="6">
    <location>
        <begin position="3507"/>
        <end position="3529"/>
    </location>
</feature>
<dbReference type="GO" id="GO:0045053">
    <property type="term" value="P:protein retention in Golgi apparatus"/>
    <property type="evidence" value="ECO:0007669"/>
    <property type="project" value="TreeGrafter"/>
</dbReference>
<gene>
    <name evidence="8" type="primary">Vps13c</name>
    <name evidence="8" type="ORF">AWC38_SpisGene12103</name>
</gene>
<dbReference type="Gene3D" id="1.10.238.10">
    <property type="entry name" value="EF-hand"/>
    <property type="match status" value="1"/>
</dbReference>
<evidence type="ECO:0000256" key="5">
    <source>
        <dbReference type="SAM" id="Coils"/>
    </source>
</evidence>
<dbReference type="GO" id="GO:0006869">
    <property type="term" value="P:lipid transport"/>
    <property type="evidence" value="ECO:0007669"/>
    <property type="project" value="UniProtKB-KW"/>
</dbReference>
<dbReference type="Pfam" id="PF25033">
    <property type="entry name" value="VPS13_M"/>
    <property type="match status" value="1"/>
</dbReference>
<feature type="compositionally biased region" description="Polar residues" evidence="6">
    <location>
        <begin position="3574"/>
        <end position="3585"/>
    </location>
</feature>
<reference evidence="9" key="1">
    <citation type="journal article" date="2017" name="bioRxiv">
        <title>Comparative analysis of the genomes of Stylophora pistillata and Acropora digitifera provides evidence for extensive differences between species of corals.</title>
        <authorList>
            <person name="Voolstra C.R."/>
            <person name="Li Y."/>
            <person name="Liew Y.J."/>
            <person name="Baumgarten S."/>
            <person name="Zoccola D."/>
            <person name="Flot J.-F."/>
            <person name="Tambutte S."/>
            <person name="Allemand D."/>
            <person name="Aranda M."/>
        </authorList>
    </citation>
    <scope>NUCLEOTIDE SEQUENCE [LARGE SCALE GENOMIC DNA]</scope>
</reference>
<proteinExistence type="inferred from homology"/>
<evidence type="ECO:0000256" key="6">
    <source>
        <dbReference type="SAM" id="MobiDB-lite"/>
    </source>
</evidence>
<dbReference type="PANTHER" id="PTHR16166:SF93">
    <property type="entry name" value="INTERMEMBRANE LIPID TRANSFER PROTEIN VPS13"/>
    <property type="match status" value="1"/>
</dbReference>
<feature type="coiled-coil region" evidence="5">
    <location>
        <begin position="4590"/>
        <end position="5311"/>
    </location>
</feature>
<feature type="coiled-coil region" evidence="5">
    <location>
        <begin position="386"/>
        <end position="430"/>
    </location>
</feature>
<dbReference type="Pfam" id="PF25036">
    <property type="entry name" value="VPS13_VAB"/>
    <property type="match status" value="1"/>
</dbReference>
<dbReference type="CDD" id="cd00051">
    <property type="entry name" value="EFh"/>
    <property type="match status" value="1"/>
</dbReference>